<accession>A0ABV1QMP8</accession>
<dbReference type="Proteomes" id="UP001480955">
    <property type="component" value="Unassembled WGS sequence"/>
</dbReference>
<organism evidence="3 4">
    <name type="scientific">Methylorubrum podarium</name>
    <dbReference type="NCBI Taxonomy" id="200476"/>
    <lineage>
        <taxon>Bacteria</taxon>
        <taxon>Pseudomonadati</taxon>
        <taxon>Pseudomonadota</taxon>
        <taxon>Alphaproteobacteria</taxon>
        <taxon>Hyphomicrobiales</taxon>
        <taxon>Methylobacteriaceae</taxon>
        <taxon>Methylorubrum</taxon>
    </lineage>
</organism>
<feature type="transmembrane region" description="Helical" evidence="2">
    <location>
        <begin position="84"/>
        <end position="104"/>
    </location>
</feature>
<dbReference type="EMBL" id="JBELQE010000069">
    <property type="protein sequence ID" value="MER2250663.1"/>
    <property type="molecule type" value="Genomic_DNA"/>
</dbReference>
<evidence type="ECO:0000313" key="4">
    <source>
        <dbReference type="Proteomes" id="UP001480955"/>
    </source>
</evidence>
<reference evidence="3 4" key="1">
    <citation type="submission" date="2024-06" db="EMBL/GenBank/DDBJ databases">
        <authorList>
            <person name="Campbell A.G."/>
        </authorList>
    </citation>
    <scope>NUCLEOTIDE SEQUENCE [LARGE SCALE GENOMIC DNA]</scope>
    <source>
        <strain evidence="3 4">EM12</strain>
    </source>
</reference>
<evidence type="ECO:0000313" key="3">
    <source>
        <dbReference type="EMBL" id="MER2250663.1"/>
    </source>
</evidence>
<evidence type="ECO:0000256" key="1">
    <source>
        <dbReference type="SAM" id="MobiDB-lite"/>
    </source>
</evidence>
<gene>
    <name evidence="3" type="ORF">ABS772_12140</name>
</gene>
<dbReference type="RefSeq" id="WP_350394847.1">
    <property type="nucleotide sequence ID" value="NZ_JBELQE010000069.1"/>
</dbReference>
<protein>
    <recommendedName>
        <fullName evidence="5">Holin</fullName>
    </recommendedName>
</protein>
<evidence type="ECO:0000256" key="2">
    <source>
        <dbReference type="SAM" id="Phobius"/>
    </source>
</evidence>
<name>A0ABV1QMP8_9HYPH</name>
<keyword evidence="2" id="KW-0472">Membrane</keyword>
<keyword evidence="4" id="KW-1185">Reference proteome</keyword>
<keyword evidence="2" id="KW-1133">Transmembrane helix</keyword>
<feature type="compositionally biased region" description="Pro residues" evidence="1">
    <location>
        <begin position="1"/>
        <end position="12"/>
    </location>
</feature>
<sequence length="116" mass="12308">MPDKIPPPPNPPAKADDYTASYPDFTGDKADNRILHITTRWLKYGTDDKGHAAAVVLSGLLLCSAALVAVIGATTQWSGQEAPWLNTLITWIGNAFLFTAGIAVGKGAAQSKKKDD</sequence>
<comment type="caution">
    <text evidence="3">The sequence shown here is derived from an EMBL/GenBank/DDBJ whole genome shotgun (WGS) entry which is preliminary data.</text>
</comment>
<proteinExistence type="predicted"/>
<evidence type="ECO:0008006" key="5">
    <source>
        <dbReference type="Google" id="ProtNLM"/>
    </source>
</evidence>
<feature type="region of interest" description="Disordered" evidence="1">
    <location>
        <begin position="1"/>
        <end position="20"/>
    </location>
</feature>
<keyword evidence="2" id="KW-0812">Transmembrane</keyword>
<feature type="transmembrane region" description="Helical" evidence="2">
    <location>
        <begin position="52"/>
        <end position="72"/>
    </location>
</feature>